<dbReference type="RefSeq" id="WP_021693771.1">
    <property type="nucleotide sequence ID" value="NZ_BATB01000018.1"/>
</dbReference>
<keyword evidence="1" id="KW-0732">Signal</keyword>
<keyword evidence="3" id="KW-1185">Reference proteome</keyword>
<feature type="chain" id="PRO_5004638134" description="Cellulose biosynthesis protein BcsS" evidence="1">
    <location>
        <begin position="23"/>
        <end position="224"/>
    </location>
</feature>
<comment type="caution">
    <text evidence="2">The sequence shown here is derived from an EMBL/GenBank/DDBJ whole genome shotgun (WGS) entry which is preliminary data.</text>
</comment>
<accession>U2Z3L1</accession>
<dbReference type="Proteomes" id="UP000016566">
    <property type="component" value="Unassembled WGS sequence"/>
</dbReference>
<name>U2Z3L1_9RHOB</name>
<dbReference type="STRING" id="1337093.MBELCI_1719"/>
<organism evidence="2 3">
    <name type="scientific">Limimaricola cinnabarinus LL-001</name>
    <dbReference type="NCBI Taxonomy" id="1337093"/>
    <lineage>
        <taxon>Bacteria</taxon>
        <taxon>Pseudomonadati</taxon>
        <taxon>Pseudomonadota</taxon>
        <taxon>Alphaproteobacteria</taxon>
        <taxon>Rhodobacterales</taxon>
        <taxon>Paracoccaceae</taxon>
        <taxon>Limimaricola</taxon>
    </lineage>
</organism>
<dbReference type="OrthoDB" id="7857490at2"/>
<dbReference type="eggNOG" id="ENOG50307R7">
    <property type="taxonomic scope" value="Bacteria"/>
</dbReference>
<gene>
    <name evidence="2" type="ORF">MBELCI_1719</name>
</gene>
<dbReference type="EMBL" id="BATB01000018">
    <property type="protein sequence ID" value="GAD55667.1"/>
    <property type="molecule type" value="Genomic_DNA"/>
</dbReference>
<sequence>MSRILVLLLCLRLALGAGPVWAGAWPRDEGETFLSFGGNVALFGGAMRPVHYDPMFYAEHGLTARLTLGIDGYTADAGTAGSLFAWLRLPWRPGDGDDVWAVSTGLGATLLPDGTHEATTRLGLHWGRGLESGWLALDAQGQLGVTRLSHQAKIEATWGHKITPLWTGLFQGQAGYGLSGDLYAKLGASVIWHTTETFDLRLGLTRAMTGDRGGGLTLESWWRF</sequence>
<evidence type="ECO:0000313" key="2">
    <source>
        <dbReference type="EMBL" id="GAD55667.1"/>
    </source>
</evidence>
<dbReference type="AlphaFoldDB" id="U2Z3L1"/>
<protein>
    <recommendedName>
        <fullName evidence="4">Cellulose biosynthesis protein BcsS</fullName>
    </recommendedName>
</protein>
<evidence type="ECO:0008006" key="4">
    <source>
        <dbReference type="Google" id="ProtNLM"/>
    </source>
</evidence>
<feature type="signal peptide" evidence="1">
    <location>
        <begin position="1"/>
        <end position="22"/>
    </location>
</feature>
<reference evidence="2" key="1">
    <citation type="journal article" date="2013" name="Genome Announc.">
        <title>Draft Genome Sequence of Loktanella cinnabarina LL-001T, Isolated from Deep-Sea Floor Sediment.</title>
        <authorList>
            <person name="Nishi S."/>
            <person name="Tsubouchi T."/>
            <person name="Takaki Y."/>
            <person name="Koyanagi R."/>
            <person name="Satoh N."/>
            <person name="Maruyama T."/>
            <person name="Hatada Y."/>
        </authorList>
    </citation>
    <scope>NUCLEOTIDE SEQUENCE [LARGE SCALE GENOMIC DNA]</scope>
    <source>
        <strain evidence="2">LL-001</strain>
    </source>
</reference>
<evidence type="ECO:0000256" key="1">
    <source>
        <dbReference type="SAM" id="SignalP"/>
    </source>
</evidence>
<evidence type="ECO:0000313" key="3">
    <source>
        <dbReference type="Proteomes" id="UP000016566"/>
    </source>
</evidence>
<proteinExistence type="predicted"/>